<dbReference type="EMBL" id="BART01027221">
    <property type="protein sequence ID" value="GAG91049.1"/>
    <property type="molecule type" value="Genomic_DNA"/>
</dbReference>
<evidence type="ECO:0000313" key="1">
    <source>
        <dbReference type="EMBL" id="GAG91049.1"/>
    </source>
</evidence>
<comment type="caution">
    <text evidence="1">The sequence shown here is derived from an EMBL/GenBank/DDBJ whole genome shotgun (WGS) entry which is preliminary data.</text>
</comment>
<protein>
    <recommendedName>
        <fullName evidence="2">Transglutaminase-like domain-containing protein</fullName>
    </recommendedName>
</protein>
<dbReference type="AlphaFoldDB" id="X1B5Q2"/>
<gene>
    <name evidence="1" type="ORF">S01H4_48308</name>
</gene>
<organism evidence="1">
    <name type="scientific">marine sediment metagenome</name>
    <dbReference type="NCBI Taxonomy" id="412755"/>
    <lineage>
        <taxon>unclassified sequences</taxon>
        <taxon>metagenomes</taxon>
        <taxon>ecological metagenomes</taxon>
    </lineage>
</organism>
<accession>X1B5Q2</accession>
<name>X1B5Q2_9ZZZZ</name>
<proteinExistence type="predicted"/>
<sequence length="205" mass="23227">IKLLMSLLDHLESEAINRGLLDSGALLDAGRVFSLVRDMPYQRASDRRPKKTIAEWRGTCSGKHYLLQKLFEELGLPSKLIACTSITPVDPDEVEPAMQQLYQAANCRFVDVHNYLLVRVPDGSQMVVDATWPLSTKKFGMVVNEDFILGQDQELATKPVETWVVPPGDDAQEFKDQLLKEHFTPAELQFREVVIEELSKSTQRK</sequence>
<evidence type="ECO:0008006" key="2">
    <source>
        <dbReference type="Google" id="ProtNLM"/>
    </source>
</evidence>
<reference evidence="1" key="1">
    <citation type="journal article" date="2014" name="Front. Microbiol.">
        <title>High frequency of phylogenetically diverse reductive dehalogenase-homologous genes in deep subseafloor sedimentary metagenomes.</title>
        <authorList>
            <person name="Kawai M."/>
            <person name="Futagami T."/>
            <person name="Toyoda A."/>
            <person name="Takaki Y."/>
            <person name="Nishi S."/>
            <person name="Hori S."/>
            <person name="Arai W."/>
            <person name="Tsubouchi T."/>
            <person name="Morono Y."/>
            <person name="Uchiyama I."/>
            <person name="Ito T."/>
            <person name="Fujiyama A."/>
            <person name="Inagaki F."/>
            <person name="Takami H."/>
        </authorList>
    </citation>
    <scope>NUCLEOTIDE SEQUENCE</scope>
    <source>
        <strain evidence="1">Expedition CK06-06</strain>
    </source>
</reference>
<feature type="non-terminal residue" evidence="1">
    <location>
        <position position="1"/>
    </location>
</feature>